<dbReference type="Proteomes" id="UP000521943">
    <property type="component" value="Unassembled WGS sequence"/>
</dbReference>
<reference evidence="2 3" key="1">
    <citation type="submission" date="2020-07" db="EMBL/GenBank/DDBJ databases">
        <title>Comparative genomics of pyrophilous fungi reveals a link between fire events and developmental genes.</title>
        <authorList>
            <consortium name="DOE Joint Genome Institute"/>
            <person name="Steindorff A.S."/>
            <person name="Carver A."/>
            <person name="Calhoun S."/>
            <person name="Stillman K."/>
            <person name="Liu H."/>
            <person name="Lipzen A."/>
            <person name="Pangilinan J."/>
            <person name="Labutti K."/>
            <person name="Bruns T.D."/>
            <person name="Grigoriev I.V."/>
        </authorList>
    </citation>
    <scope>NUCLEOTIDE SEQUENCE [LARGE SCALE GENOMIC DNA]</scope>
    <source>
        <strain evidence="2 3">CBS 144469</strain>
    </source>
</reference>
<keyword evidence="3" id="KW-1185">Reference proteome</keyword>
<dbReference type="InterPro" id="IPR001810">
    <property type="entry name" value="F-box_dom"/>
</dbReference>
<dbReference type="SUPFAM" id="SSF52047">
    <property type="entry name" value="RNI-like"/>
    <property type="match status" value="1"/>
</dbReference>
<dbReference type="Gene3D" id="3.80.10.10">
    <property type="entry name" value="Ribonuclease Inhibitor"/>
    <property type="match status" value="1"/>
</dbReference>
<gene>
    <name evidence="2" type="ORF">DFP72DRAFT_892410</name>
</gene>
<dbReference type="EMBL" id="JACGCI010000024">
    <property type="protein sequence ID" value="KAF6756822.1"/>
    <property type="molecule type" value="Genomic_DNA"/>
</dbReference>
<dbReference type="PROSITE" id="PS50181">
    <property type="entry name" value="FBOX"/>
    <property type="match status" value="1"/>
</dbReference>
<comment type="caution">
    <text evidence="2">The sequence shown here is derived from an EMBL/GenBank/DDBJ whole genome shotgun (WGS) entry which is preliminary data.</text>
</comment>
<evidence type="ECO:0000259" key="1">
    <source>
        <dbReference type="PROSITE" id="PS50181"/>
    </source>
</evidence>
<dbReference type="InterPro" id="IPR032675">
    <property type="entry name" value="LRR_dom_sf"/>
</dbReference>
<evidence type="ECO:0000313" key="2">
    <source>
        <dbReference type="EMBL" id="KAF6756822.1"/>
    </source>
</evidence>
<name>A0A8H6I2P9_9AGAR</name>
<proteinExistence type="predicted"/>
<dbReference type="Gene3D" id="1.20.1280.50">
    <property type="match status" value="1"/>
</dbReference>
<organism evidence="2 3">
    <name type="scientific">Ephemerocybe angulata</name>
    <dbReference type="NCBI Taxonomy" id="980116"/>
    <lineage>
        <taxon>Eukaryota</taxon>
        <taxon>Fungi</taxon>
        <taxon>Dikarya</taxon>
        <taxon>Basidiomycota</taxon>
        <taxon>Agaricomycotina</taxon>
        <taxon>Agaricomycetes</taxon>
        <taxon>Agaricomycetidae</taxon>
        <taxon>Agaricales</taxon>
        <taxon>Agaricineae</taxon>
        <taxon>Psathyrellaceae</taxon>
        <taxon>Ephemerocybe</taxon>
    </lineage>
</organism>
<protein>
    <recommendedName>
        <fullName evidence="1">F-box domain-containing protein</fullName>
    </recommendedName>
</protein>
<accession>A0A8H6I2P9</accession>
<sequence>MSSVAPQNLCEENGNVAAQEHQRLIQRRVLDLQSEIRGLVDFHNTLSPINRLPAEILSSIFIQASLETRKENLSWIRLTHVCRHWRAVALECAALWSDLSFANLNFTEVMLSRSKNAPLAVEYDAPYPRTTLQNYEVLSNILHQGHRLRSLTIMNDRPRGLVLHLRKMLSRCIVAPILEELRLCSRDDNFLGPPFLSGGAPSLKYLRISGCKIADWSCIPLGPGLTTLDLDLTIAERGRLPSGKELLASLRNMPLLKELRLAQVALPVDGYPPLPSDLRPPVVCANLQTLELVASPKAMCGFFRMVRLPLLRDINITFNNRHGYTTEVMDNFFSALHVIWSDVADEGFKELRMARDGRNRNSLWFDFHGRTGASSNEPHTLLLANVTRSNVKQILPILRRGWELSKLQVLDVDMDNVMEDTDWILRFADLPKLQDVTVVDCGPVMQFAAAMKQLALAVAANPGISSFPALERITVEEAHLSSRLLRSLTEALQARSKHDCPALKVYITNCEEMDGKAFEAFMKDLPGVEVIWDGRS</sequence>
<dbReference type="OrthoDB" id="2863427at2759"/>
<dbReference type="AlphaFoldDB" id="A0A8H6I2P9"/>
<evidence type="ECO:0000313" key="3">
    <source>
        <dbReference type="Proteomes" id="UP000521943"/>
    </source>
</evidence>
<feature type="domain" description="F-box" evidence="1">
    <location>
        <begin position="46"/>
        <end position="99"/>
    </location>
</feature>
<dbReference type="Pfam" id="PF12937">
    <property type="entry name" value="F-box-like"/>
    <property type="match status" value="1"/>
</dbReference>